<feature type="compositionally biased region" description="Acidic residues" evidence="2">
    <location>
        <begin position="474"/>
        <end position="484"/>
    </location>
</feature>
<evidence type="ECO:0000313" key="4">
    <source>
        <dbReference type="Proteomes" id="UP001454086"/>
    </source>
</evidence>
<dbReference type="RefSeq" id="WP_349119621.1">
    <property type="nucleotide sequence ID" value="NZ_JBBMFM010000321.1"/>
</dbReference>
<feature type="region of interest" description="Disordered" evidence="2">
    <location>
        <begin position="412"/>
        <end position="489"/>
    </location>
</feature>
<name>A0ABV1DFZ1_9FIRM</name>
<feature type="non-terminal residue" evidence="3">
    <location>
        <position position="543"/>
    </location>
</feature>
<feature type="compositionally biased region" description="Low complexity" evidence="2">
    <location>
        <begin position="452"/>
        <end position="465"/>
    </location>
</feature>
<dbReference type="EMBL" id="JBBMFM010000321">
    <property type="protein sequence ID" value="MEQ2429260.1"/>
    <property type="molecule type" value="Genomic_DNA"/>
</dbReference>
<organism evidence="3 4">
    <name type="scientific">Enterocloster hominis</name>
    <name type="common">ex Hitch et al. 2024</name>
    <dbReference type="NCBI Taxonomy" id="1917870"/>
    <lineage>
        <taxon>Bacteria</taxon>
        <taxon>Bacillati</taxon>
        <taxon>Bacillota</taxon>
        <taxon>Clostridia</taxon>
        <taxon>Lachnospirales</taxon>
        <taxon>Lachnospiraceae</taxon>
        <taxon>Enterocloster</taxon>
    </lineage>
</organism>
<dbReference type="Proteomes" id="UP001454086">
    <property type="component" value="Unassembled WGS sequence"/>
</dbReference>
<reference evidence="3 4" key="1">
    <citation type="submission" date="2024-03" db="EMBL/GenBank/DDBJ databases">
        <title>Human intestinal bacterial collection.</title>
        <authorList>
            <person name="Pauvert C."/>
            <person name="Hitch T.C.A."/>
            <person name="Clavel T."/>
        </authorList>
    </citation>
    <scope>NUCLEOTIDE SEQUENCE [LARGE SCALE GENOMIC DNA]</scope>
    <source>
        <strain evidence="3 4">CLA-SR-H021</strain>
    </source>
</reference>
<feature type="coiled-coil region" evidence="1">
    <location>
        <begin position="323"/>
        <end position="350"/>
    </location>
</feature>
<sequence length="543" mass="59458">MVLERLELNIEAYKTGEDGDKGRPVSGGDIAMNIIELTRSNVWESMVEIAVRTYFDEHFPAKVDTGTTVEEKLDIEAEPPKVDRPDLVRDASGTVRDDGLVYGRNVDLKELGIDSKNPLAGHYMGVDMTKAPDPKMSDISMDVWKTGRGVTDTVTIDGEASTLRIPDIRLVEFNDDHYLVDPFGKVVASDVDPTEKEPTNYFRSLDISSFRYNTPMVEAAAQGKGITVEEYKELVSDKVKADFTERTLAGFDAHAAYLKDQIPDIKGTIEAYTEKIEALSAKEEELKAGIERIDSLPAESMTPKDVSTRESYEKNLVDIVEAKEQLASAVEKMDARAEKLEATIEGYSQAKAVCSSGATDVDSSLAVVLRADMDAGGRTGNEDYGLSVEDIEKISSALSSLEAGAPDDVEVKPEDLEANPDSQEDNVGTQEDKPLDLDTGAADMESSREPDAQTAQADTDAQVIADTEKIDTQTEPDIEDEDIGIELPPSPFDEEIIEEAQGYPYVDIDTYQDEVLGPDEDYISADMDAYKPLPYDGPTPVTE</sequence>
<gene>
    <name evidence="3" type="ORF">WMQ36_30290</name>
</gene>
<comment type="caution">
    <text evidence="3">The sequence shown here is derived from an EMBL/GenBank/DDBJ whole genome shotgun (WGS) entry which is preliminary data.</text>
</comment>
<evidence type="ECO:0008006" key="5">
    <source>
        <dbReference type="Google" id="ProtNLM"/>
    </source>
</evidence>
<evidence type="ECO:0000256" key="1">
    <source>
        <dbReference type="SAM" id="Coils"/>
    </source>
</evidence>
<protein>
    <recommendedName>
        <fullName evidence="5">Coil containing protein</fullName>
    </recommendedName>
</protein>
<keyword evidence="1" id="KW-0175">Coiled coil</keyword>
<evidence type="ECO:0000313" key="3">
    <source>
        <dbReference type="EMBL" id="MEQ2429260.1"/>
    </source>
</evidence>
<keyword evidence="4" id="KW-1185">Reference proteome</keyword>
<evidence type="ECO:0000256" key="2">
    <source>
        <dbReference type="SAM" id="MobiDB-lite"/>
    </source>
</evidence>
<accession>A0ABV1DFZ1</accession>
<proteinExistence type="predicted"/>